<comment type="similarity">
    <text evidence="1">Belongs to the universal stress protein A family.</text>
</comment>
<name>A0ABV9GE36_9ACTN</name>
<dbReference type="Proteomes" id="UP001595993">
    <property type="component" value="Unassembled WGS sequence"/>
</dbReference>
<dbReference type="PANTHER" id="PTHR46268">
    <property type="entry name" value="STRESS RESPONSE PROTEIN NHAX"/>
    <property type="match status" value="1"/>
</dbReference>
<evidence type="ECO:0000313" key="4">
    <source>
        <dbReference type="EMBL" id="MFC4612558.1"/>
    </source>
</evidence>
<dbReference type="SUPFAM" id="SSF52402">
    <property type="entry name" value="Adenine nucleotide alpha hydrolases-like"/>
    <property type="match status" value="2"/>
</dbReference>
<organism evidence="4 5">
    <name type="scientific">Streptomyces maoxianensis</name>
    <dbReference type="NCBI Taxonomy" id="1459942"/>
    <lineage>
        <taxon>Bacteria</taxon>
        <taxon>Bacillati</taxon>
        <taxon>Actinomycetota</taxon>
        <taxon>Actinomycetes</taxon>
        <taxon>Kitasatosporales</taxon>
        <taxon>Streptomycetaceae</taxon>
        <taxon>Streptomyces</taxon>
    </lineage>
</organism>
<dbReference type="RefSeq" id="WP_381202813.1">
    <property type="nucleotide sequence ID" value="NZ_JBHSFE010000038.1"/>
</dbReference>
<proteinExistence type="inferred from homology"/>
<evidence type="ECO:0000259" key="3">
    <source>
        <dbReference type="Pfam" id="PF00582"/>
    </source>
</evidence>
<feature type="region of interest" description="Disordered" evidence="2">
    <location>
        <begin position="202"/>
        <end position="223"/>
    </location>
</feature>
<feature type="domain" description="UspA" evidence="3">
    <location>
        <begin position="1"/>
        <end position="137"/>
    </location>
</feature>
<accession>A0ABV9GE36</accession>
<dbReference type="InterPro" id="IPR014729">
    <property type="entry name" value="Rossmann-like_a/b/a_fold"/>
</dbReference>
<keyword evidence="5" id="KW-1185">Reference proteome</keyword>
<dbReference type="InterPro" id="IPR006015">
    <property type="entry name" value="Universal_stress_UspA"/>
</dbReference>
<dbReference type="EMBL" id="JBHSFE010000038">
    <property type="protein sequence ID" value="MFC4612558.1"/>
    <property type="molecule type" value="Genomic_DNA"/>
</dbReference>
<evidence type="ECO:0000313" key="5">
    <source>
        <dbReference type="Proteomes" id="UP001595993"/>
    </source>
</evidence>
<dbReference type="PRINTS" id="PR01438">
    <property type="entry name" value="UNVRSLSTRESS"/>
</dbReference>
<dbReference type="Gene3D" id="3.40.50.620">
    <property type="entry name" value="HUPs"/>
    <property type="match status" value="2"/>
</dbReference>
<evidence type="ECO:0000256" key="1">
    <source>
        <dbReference type="ARBA" id="ARBA00008791"/>
    </source>
</evidence>
<feature type="domain" description="UspA" evidence="3">
    <location>
        <begin position="155"/>
        <end position="292"/>
    </location>
</feature>
<dbReference type="Pfam" id="PF00582">
    <property type="entry name" value="Usp"/>
    <property type="match status" value="2"/>
</dbReference>
<dbReference type="PANTHER" id="PTHR46268:SF6">
    <property type="entry name" value="UNIVERSAL STRESS PROTEIN UP12"/>
    <property type="match status" value="1"/>
</dbReference>
<evidence type="ECO:0000256" key="2">
    <source>
        <dbReference type="SAM" id="MobiDB-lite"/>
    </source>
</evidence>
<protein>
    <submittedName>
        <fullName evidence="4">Universal stress protein</fullName>
    </submittedName>
</protein>
<sequence length="294" mass="30639">MSRPVVVGVDDSDECLAAVDWAADEAAARGTGLRLVNASQWPQHQLQAVKPSRETRTDREQSLLGAMEERVRARQSGVPMATEEVEGAPARALLAAGSDADLLVLGSPGLGTVGGFIVGSVGQEVVAEAKHPMVLVRPDYGDREAGAGAPGSDGRRKVVLGLDVHDVKDELLDFAFDFADRHAVPLHIVHTWHFPGLHHHSAAAGNGGPDPGTKAERESALSDAVSPYRDRFPGVKVSEETAPGRAAGHLVQAASDAGLVVVGRRRAASGAHIGSVTHAVIHHAPCPVAVVPHA</sequence>
<gene>
    <name evidence="4" type="ORF">ACFO9E_33140</name>
</gene>
<comment type="caution">
    <text evidence="4">The sequence shown here is derived from an EMBL/GenBank/DDBJ whole genome shotgun (WGS) entry which is preliminary data.</text>
</comment>
<reference evidence="5" key="1">
    <citation type="journal article" date="2019" name="Int. J. Syst. Evol. Microbiol.">
        <title>The Global Catalogue of Microorganisms (GCM) 10K type strain sequencing project: providing services to taxonomists for standard genome sequencing and annotation.</title>
        <authorList>
            <consortium name="The Broad Institute Genomics Platform"/>
            <consortium name="The Broad Institute Genome Sequencing Center for Infectious Disease"/>
            <person name="Wu L."/>
            <person name="Ma J."/>
        </authorList>
    </citation>
    <scope>NUCLEOTIDE SEQUENCE [LARGE SCALE GENOMIC DNA]</scope>
    <source>
        <strain evidence="5">CGMCC 4.7139</strain>
    </source>
</reference>
<dbReference type="InterPro" id="IPR006016">
    <property type="entry name" value="UspA"/>
</dbReference>